<sequence length="131" mass="15262">MNAVLKKLHVFDTHMTYFFPEDVRYFDGFLEAEIGPASSEEWSRFSAIVCTPSWFAQNIVTRGKQDPTHATFYKASFGTHHLFVHEYDEDIIRKAIEDLVSVHGQGDWSKAAMRLSRHLAWEFDDYDPTEK</sequence>
<reference evidence="1 2" key="1">
    <citation type="submission" date="2019-12" db="EMBL/GenBank/DDBJ databases">
        <authorList>
            <person name="Zhang Y.-J."/>
        </authorList>
    </citation>
    <scope>NUCLEOTIDE SEQUENCE [LARGE SCALE GENOMIC DNA]</scope>
    <source>
        <strain evidence="1 2">CY05</strain>
    </source>
</reference>
<dbReference type="AlphaFoldDB" id="A0A6L6WLR9"/>
<organism evidence="1 2">
    <name type="scientific">Parasedimentitalea huanghaiensis</name>
    <dbReference type="NCBI Taxonomy" id="2682100"/>
    <lineage>
        <taxon>Bacteria</taxon>
        <taxon>Pseudomonadati</taxon>
        <taxon>Pseudomonadota</taxon>
        <taxon>Alphaproteobacteria</taxon>
        <taxon>Rhodobacterales</taxon>
        <taxon>Paracoccaceae</taxon>
        <taxon>Parasedimentitalea</taxon>
    </lineage>
</organism>
<evidence type="ECO:0000313" key="2">
    <source>
        <dbReference type="Proteomes" id="UP000478892"/>
    </source>
</evidence>
<accession>A0A6L6WLR9</accession>
<dbReference type="Pfam" id="PF15586">
    <property type="entry name" value="Imm8"/>
    <property type="match status" value="1"/>
</dbReference>
<protein>
    <submittedName>
        <fullName evidence="1">Uncharacterized protein</fullName>
    </submittedName>
</protein>
<dbReference type="EMBL" id="WQLV01000017">
    <property type="protein sequence ID" value="MVO18158.1"/>
    <property type="molecule type" value="Genomic_DNA"/>
</dbReference>
<name>A0A6L6WLR9_9RHOB</name>
<proteinExistence type="predicted"/>
<dbReference type="Proteomes" id="UP000478892">
    <property type="component" value="Unassembled WGS sequence"/>
</dbReference>
<dbReference type="InterPro" id="IPR028964">
    <property type="entry name" value="Imm8"/>
</dbReference>
<evidence type="ECO:0000313" key="1">
    <source>
        <dbReference type="EMBL" id="MVO18158.1"/>
    </source>
</evidence>
<keyword evidence="2" id="KW-1185">Reference proteome</keyword>
<comment type="caution">
    <text evidence="1">The sequence shown here is derived from an EMBL/GenBank/DDBJ whole genome shotgun (WGS) entry which is preliminary data.</text>
</comment>
<dbReference type="RefSeq" id="WP_157024383.1">
    <property type="nucleotide sequence ID" value="NZ_WQLV01000017.1"/>
</dbReference>
<gene>
    <name evidence="1" type="ORF">GO984_20245</name>
</gene>